<dbReference type="InterPro" id="IPR036770">
    <property type="entry name" value="Ankyrin_rpt-contain_sf"/>
</dbReference>
<dbReference type="SUPFAM" id="SSF48403">
    <property type="entry name" value="Ankyrin repeat"/>
    <property type="match status" value="1"/>
</dbReference>
<dbReference type="PANTHER" id="PTHR24198:SF165">
    <property type="entry name" value="ANKYRIN REPEAT-CONTAINING PROTEIN-RELATED"/>
    <property type="match status" value="1"/>
</dbReference>
<dbReference type="EMBL" id="JASWJB010000115">
    <property type="protein sequence ID" value="KAK2596614.1"/>
    <property type="molecule type" value="Genomic_DNA"/>
</dbReference>
<proteinExistence type="predicted"/>
<keyword evidence="5" id="KW-1185">Reference proteome</keyword>
<protein>
    <submittedName>
        <fullName evidence="4">Uncharacterized protein</fullName>
    </submittedName>
</protein>
<dbReference type="Gene3D" id="1.25.40.20">
    <property type="entry name" value="Ankyrin repeat-containing domain"/>
    <property type="match status" value="2"/>
</dbReference>
<gene>
    <name evidence="4" type="ORF">QQS21_006290</name>
</gene>
<dbReference type="PROSITE" id="PS50297">
    <property type="entry name" value="ANK_REP_REGION"/>
    <property type="match status" value="1"/>
</dbReference>
<evidence type="ECO:0000256" key="2">
    <source>
        <dbReference type="ARBA" id="ARBA00023043"/>
    </source>
</evidence>
<dbReference type="Pfam" id="PF12796">
    <property type="entry name" value="Ank_2"/>
    <property type="match status" value="1"/>
</dbReference>
<evidence type="ECO:0000256" key="3">
    <source>
        <dbReference type="PROSITE-ProRule" id="PRU00023"/>
    </source>
</evidence>
<keyword evidence="1" id="KW-0677">Repeat</keyword>
<dbReference type="Pfam" id="PF00023">
    <property type="entry name" value="Ank"/>
    <property type="match status" value="1"/>
</dbReference>
<name>A0AAJ0CQ85_9HYPO</name>
<dbReference type="PANTHER" id="PTHR24198">
    <property type="entry name" value="ANKYRIN REPEAT AND PROTEIN KINASE DOMAIN-CONTAINING PROTEIN"/>
    <property type="match status" value="1"/>
</dbReference>
<sequence length="264" mass="28162">MTPELEDSLITMAEAGDLDRMGTLLTASQESPSEKTVQNLLATAAHSCHPKVINFLLAQYPSVPLQEEVIRTAVNTGSIPVFEALLARDPSVINMPFDKRGSPLIVACMGQQSVEYLRFLLEAGANPNQDPDAAAFPLALVAALYKAPAAIDLLLQHGARLEHSGALAAAARLGNELMVRHLLGRGARPDADDPAPAMEVNASPLHVAVSKCRLSIVRILLQHGADPNAPDSSGATAIEVAEQMRLKRQDMSEMLDLLGGERGR</sequence>
<comment type="caution">
    <text evidence="4">The sequence shown here is derived from an EMBL/GenBank/DDBJ whole genome shotgun (WGS) entry which is preliminary data.</text>
</comment>
<feature type="repeat" description="ANK" evidence="3">
    <location>
        <begin position="200"/>
        <end position="232"/>
    </location>
</feature>
<evidence type="ECO:0000313" key="5">
    <source>
        <dbReference type="Proteomes" id="UP001251528"/>
    </source>
</evidence>
<dbReference type="AlphaFoldDB" id="A0AAJ0CQ85"/>
<organism evidence="4 5">
    <name type="scientific">Conoideocrella luteorostrata</name>
    <dbReference type="NCBI Taxonomy" id="1105319"/>
    <lineage>
        <taxon>Eukaryota</taxon>
        <taxon>Fungi</taxon>
        <taxon>Dikarya</taxon>
        <taxon>Ascomycota</taxon>
        <taxon>Pezizomycotina</taxon>
        <taxon>Sordariomycetes</taxon>
        <taxon>Hypocreomycetidae</taxon>
        <taxon>Hypocreales</taxon>
        <taxon>Clavicipitaceae</taxon>
        <taxon>Conoideocrella</taxon>
    </lineage>
</organism>
<reference evidence="4" key="1">
    <citation type="submission" date="2023-06" db="EMBL/GenBank/DDBJ databases">
        <title>Conoideocrella luteorostrata (Hypocreales: Clavicipitaceae), a potential biocontrol fungus for elongate hemlock scale in United States Christmas tree production areas.</title>
        <authorList>
            <person name="Barrett H."/>
            <person name="Lovett B."/>
            <person name="Macias A.M."/>
            <person name="Stajich J.E."/>
            <person name="Kasson M.T."/>
        </authorList>
    </citation>
    <scope>NUCLEOTIDE SEQUENCE</scope>
    <source>
        <strain evidence="4">ARSEF 14590</strain>
    </source>
</reference>
<evidence type="ECO:0000313" key="4">
    <source>
        <dbReference type="EMBL" id="KAK2596614.1"/>
    </source>
</evidence>
<dbReference type="PROSITE" id="PS50088">
    <property type="entry name" value="ANK_REPEAT"/>
    <property type="match status" value="1"/>
</dbReference>
<dbReference type="InterPro" id="IPR002110">
    <property type="entry name" value="Ankyrin_rpt"/>
</dbReference>
<dbReference type="SMART" id="SM00248">
    <property type="entry name" value="ANK"/>
    <property type="match status" value="4"/>
</dbReference>
<accession>A0AAJ0CQ85</accession>
<evidence type="ECO:0000256" key="1">
    <source>
        <dbReference type="ARBA" id="ARBA00022737"/>
    </source>
</evidence>
<keyword evidence="2 3" id="KW-0040">ANK repeat</keyword>
<dbReference type="Proteomes" id="UP001251528">
    <property type="component" value="Unassembled WGS sequence"/>
</dbReference>